<dbReference type="Proteomes" id="UP001500279">
    <property type="component" value="Unassembled WGS sequence"/>
</dbReference>
<keyword evidence="2" id="KW-0732">Signal</keyword>
<feature type="signal peptide" evidence="2">
    <location>
        <begin position="1"/>
        <end position="32"/>
    </location>
</feature>
<evidence type="ECO:0000256" key="2">
    <source>
        <dbReference type="SAM" id="SignalP"/>
    </source>
</evidence>
<proteinExistence type="predicted"/>
<reference evidence="3 4" key="1">
    <citation type="journal article" date="2019" name="Int. J. Syst. Evol. Microbiol.">
        <title>The Global Catalogue of Microorganisms (GCM) 10K type strain sequencing project: providing services to taxonomists for standard genome sequencing and annotation.</title>
        <authorList>
            <consortium name="The Broad Institute Genomics Platform"/>
            <consortium name="The Broad Institute Genome Sequencing Center for Infectious Disease"/>
            <person name="Wu L."/>
            <person name="Ma J."/>
        </authorList>
    </citation>
    <scope>NUCLEOTIDE SEQUENCE [LARGE SCALE GENOMIC DNA]</scope>
    <source>
        <strain evidence="3 4">JCM 15503</strain>
    </source>
</reference>
<evidence type="ECO:0000313" key="4">
    <source>
        <dbReference type="Proteomes" id="UP001500279"/>
    </source>
</evidence>
<evidence type="ECO:0008006" key="5">
    <source>
        <dbReference type="Google" id="ProtNLM"/>
    </source>
</evidence>
<dbReference type="InterPro" id="IPR021455">
    <property type="entry name" value="DUF3106"/>
</dbReference>
<feature type="region of interest" description="Disordered" evidence="1">
    <location>
        <begin position="81"/>
        <end position="260"/>
    </location>
</feature>
<sequence length="260" mass="27908">MPVTHPASPNRPLWRAALLAALLCLSPWVVQAQPDEGSSSGGPSWNSLSSSQRNVLAPLGKNWNQLPAENRAKWMEVASRFPKMSPQQQERIQQRMGEWSNMSPQQRSAARQNYQQSKQISPGDRRANWEAYQALPSEEREALAARRSAAGNPPTAPAATGARSLRMAPVDAQVPKSNIVNARPDGPTQHPISPSTVQGSTGGATTSLVTRSPAPPAHQQVGQPKINTRPDQVDRATLLPKRGPGGGPQRGRNGGNGDGR</sequence>
<name>A0ABN1K369_9BURK</name>
<evidence type="ECO:0000313" key="3">
    <source>
        <dbReference type="EMBL" id="GAA0753505.1"/>
    </source>
</evidence>
<gene>
    <name evidence="3" type="ORF">GCM10009107_28750</name>
</gene>
<organism evidence="3 4">
    <name type="scientific">Ideonella azotifigens</name>
    <dbReference type="NCBI Taxonomy" id="513160"/>
    <lineage>
        <taxon>Bacteria</taxon>
        <taxon>Pseudomonadati</taxon>
        <taxon>Pseudomonadota</taxon>
        <taxon>Betaproteobacteria</taxon>
        <taxon>Burkholderiales</taxon>
        <taxon>Sphaerotilaceae</taxon>
        <taxon>Ideonella</taxon>
    </lineage>
</organism>
<comment type="caution">
    <text evidence="3">The sequence shown here is derived from an EMBL/GenBank/DDBJ whole genome shotgun (WGS) entry which is preliminary data.</text>
</comment>
<evidence type="ECO:0000256" key="1">
    <source>
        <dbReference type="SAM" id="MobiDB-lite"/>
    </source>
</evidence>
<dbReference type="EMBL" id="BAAAEW010000018">
    <property type="protein sequence ID" value="GAA0753505.1"/>
    <property type="molecule type" value="Genomic_DNA"/>
</dbReference>
<feature type="chain" id="PRO_5047163472" description="DUF3106 domain-containing protein" evidence="2">
    <location>
        <begin position="33"/>
        <end position="260"/>
    </location>
</feature>
<feature type="compositionally biased region" description="Polar residues" evidence="1">
    <location>
        <begin position="190"/>
        <end position="210"/>
    </location>
</feature>
<feature type="compositionally biased region" description="Polar residues" evidence="1">
    <location>
        <begin position="100"/>
        <end position="120"/>
    </location>
</feature>
<dbReference type="Pfam" id="PF11304">
    <property type="entry name" value="DUF3106"/>
    <property type="match status" value="1"/>
</dbReference>
<accession>A0ABN1K369</accession>
<feature type="compositionally biased region" description="Gly residues" evidence="1">
    <location>
        <begin position="243"/>
        <end position="260"/>
    </location>
</feature>
<protein>
    <recommendedName>
        <fullName evidence="5">DUF3106 domain-containing protein</fullName>
    </recommendedName>
</protein>
<feature type="compositionally biased region" description="Low complexity" evidence="1">
    <location>
        <begin position="145"/>
        <end position="162"/>
    </location>
</feature>
<keyword evidence="4" id="KW-1185">Reference proteome</keyword>
<feature type="compositionally biased region" description="Polar residues" evidence="1">
    <location>
        <begin position="220"/>
        <end position="230"/>
    </location>
</feature>